<protein>
    <recommendedName>
        <fullName evidence="1">Heterokaryon incompatibility domain-containing protein</fullName>
    </recommendedName>
</protein>
<dbReference type="InterPro" id="IPR010730">
    <property type="entry name" value="HET"/>
</dbReference>
<dbReference type="OrthoDB" id="405906at2759"/>
<dbReference type="AlphaFoldDB" id="U1I2I2"/>
<dbReference type="GeneID" id="19236549"/>
<dbReference type="PANTHER" id="PTHR33112">
    <property type="entry name" value="DOMAIN PROTEIN, PUTATIVE-RELATED"/>
    <property type="match status" value="1"/>
</dbReference>
<gene>
    <name evidence="2" type="ORF">EPUS_01493</name>
</gene>
<dbReference type="RefSeq" id="XP_007786625.1">
    <property type="nucleotide sequence ID" value="XM_007788435.1"/>
</dbReference>
<dbReference type="eggNOG" id="KOG1695">
    <property type="taxonomic scope" value="Eukaryota"/>
</dbReference>
<evidence type="ECO:0000313" key="2">
    <source>
        <dbReference type="EMBL" id="ERF76159.1"/>
    </source>
</evidence>
<dbReference type="Pfam" id="PF06985">
    <property type="entry name" value="HET"/>
    <property type="match status" value="1"/>
</dbReference>
<organism evidence="2 3">
    <name type="scientific">Endocarpon pusillum (strain Z07020 / HMAS-L-300199)</name>
    <name type="common">Lichen-forming fungus</name>
    <dbReference type="NCBI Taxonomy" id="1263415"/>
    <lineage>
        <taxon>Eukaryota</taxon>
        <taxon>Fungi</taxon>
        <taxon>Dikarya</taxon>
        <taxon>Ascomycota</taxon>
        <taxon>Pezizomycotina</taxon>
        <taxon>Eurotiomycetes</taxon>
        <taxon>Chaetothyriomycetidae</taxon>
        <taxon>Verrucariales</taxon>
        <taxon>Verrucariaceae</taxon>
        <taxon>Endocarpon</taxon>
    </lineage>
</organism>
<reference evidence="3" key="1">
    <citation type="journal article" date="2014" name="BMC Genomics">
        <title>Genome characteristics reveal the impact of lichenization on lichen-forming fungus Endocarpon pusillum Hedwig (Verrucariales, Ascomycota).</title>
        <authorList>
            <person name="Wang Y.-Y."/>
            <person name="Liu B."/>
            <person name="Zhang X.-Y."/>
            <person name="Zhou Q.-M."/>
            <person name="Zhang T."/>
            <person name="Li H."/>
            <person name="Yu Y.-F."/>
            <person name="Zhang X.-L."/>
            <person name="Hao X.-Y."/>
            <person name="Wang M."/>
            <person name="Wang L."/>
            <person name="Wei J.-C."/>
        </authorList>
    </citation>
    <scope>NUCLEOTIDE SEQUENCE [LARGE SCALE GENOMIC DNA]</scope>
    <source>
        <strain evidence="3">Z07020 / HMAS-L-300199</strain>
    </source>
</reference>
<dbReference type="HOGENOM" id="CLU_003953_4_2_1"/>
<keyword evidence="3" id="KW-1185">Reference proteome</keyword>
<sequence length="581" mass="66352">MEELKPAPLRPRPLQCDFQNLKTWLRQCETVHGSLCSSPGYDEVPAFRLVDTCSRCIIDASVFEKTPKYLTLSYVWGTGAQKWHLTARSLASVCEEGFLDTVPLATTICDAMQLVRKIGERFLWVDSLCIIQDSEEDKLQQIPYMGSIYEQALVTIVAASAEDANGGLPGVRPGTRNLQPHVLQTEELTLTSTLETEIENSTGYNHGFWPIDTRKWTFQESILSRRCLIFSKEQVYWQCRRTMWSEEMLLQPTQKSAFAGWTLWCLKRKKININAVAGEAEGKFAKTYRDLVRDYSNRSSTFHVDTLHAFQGIISVITRLTDVKFIWAIPQPGFDYYLLWTDNRSPGRGSRSATTVFPSWSWIAWQGEVKPPLLADVPELECYVLECDEICLDLANTPLLRIHGDSKRIQTLPNFKHQAPTYPMREWKHKDLTVTTTDISKLHVKASLVGRFHIFFWTSLASLYVCDDQEEIRLCLPVTRKCLHACSDFMSGETSSGERVVKLEPGRQVRRWSMQHGRAAAAAPSLQDFIVVGSMVDHTPSALTIMMISWKEGIAQREYLTTINEKDWMETDRSWRLVVLG</sequence>
<proteinExistence type="predicted"/>
<feature type="domain" description="Heterokaryon incompatibility" evidence="1">
    <location>
        <begin position="69"/>
        <end position="220"/>
    </location>
</feature>
<accession>U1I2I2</accession>
<dbReference type="Proteomes" id="UP000019373">
    <property type="component" value="Unassembled WGS sequence"/>
</dbReference>
<dbReference type="PANTHER" id="PTHR33112:SF12">
    <property type="entry name" value="HETEROKARYON INCOMPATIBILITY DOMAIN-CONTAINING PROTEIN"/>
    <property type="match status" value="1"/>
</dbReference>
<name>U1I2I2_ENDPU</name>
<evidence type="ECO:0000259" key="1">
    <source>
        <dbReference type="Pfam" id="PF06985"/>
    </source>
</evidence>
<evidence type="ECO:0000313" key="3">
    <source>
        <dbReference type="Proteomes" id="UP000019373"/>
    </source>
</evidence>
<dbReference type="EMBL" id="KE720780">
    <property type="protein sequence ID" value="ERF76159.1"/>
    <property type="molecule type" value="Genomic_DNA"/>
</dbReference>